<dbReference type="InterPro" id="IPR026739">
    <property type="entry name" value="AP_beta"/>
</dbReference>
<dbReference type="VEuPathDB" id="TrichDB:TVAG_397260"/>
<dbReference type="OMA" id="MAPERCE"/>
<proteinExistence type="inferred from homology"/>
<accession>A2DXB3</accession>
<evidence type="ECO:0000256" key="5">
    <source>
        <dbReference type="ARBA" id="ARBA00023136"/>
    </source>
</evidence>
<gene>
    <name evidence="7" type="ORF">TVAG_397260</name>
</gene>
<evidence type="ECO:0000256" key="3">
    <source>
        <dbReference type="ARBA" id="ARBA00022448"/>
    </source>
</evidence>
<protein>
    <submittedName>
        <fullName evidence="7">Adaptin N terminal region family protein</fullName>
    </submittedName>
</protein>
<dbReference type="GO" id="GO:0030117">
    <property type="term" value="C:membrane coat"/>
    <property type="evidence" value="ECO:0007669"/>
    <property type="project" value="InterPro"/>
</dbReference>
<feature type="domain" description="Clathrin/coatomer adaptor adaptin-like N-terminal" evidence="6">
    <location>
        <begin position="9"/>
        <end position="526"/>
    </location>
</feature>
<dbReference type="RefSeq" id="XP_001327218.1">
    <property type="nucleotide sequence ID" value="XM_001327183.1"/>
</dbReference>
<dbReference type="SUPFAM" id="SSF49348">
    <property type="entry name" value="Clathrin adaptor appendage domain"/>
    <property type="match status" value="1"/>
</dbReference>
<dbReference type="AlphaFoldDB" id="A2DXB3"/>
<dbReference type="SUPFAM" id="SSF48371">
    <property type="entry name" value="ARM repeat"/>
    <property type="match status" value="1"/>
</dbReference>
<evidence type="ECO:0000259" key="6">
    <source>
        <dbReference type="Pfam" id="PF01602"/>
    </source>
</evidence>
<keyword evidence="5" id="KW-0472">Membrane</keyword>
<dbReference type="GO" id="GO:0012505">
    <property type="term" value="C:endomembrane system"/>
    <property type="evidence" value="ECO:0007669"/>
    <property type="project" value="UniProtKB-SubCell"/>
</dbReference>
<dbReference type="OrthoDB" id="10254310at2759"/>
<dbReference type="STRING" id="5722.A2DXB3"/>
<evidence type="ECO:0000256" key="2">
    <source>
        <dbReference type="ARBA" id="ARBA00006613"/>
    </source>
</evidence>
<comment type="similarity">
    <text evidence="2">Belongs to the adaptor complexes large subunit family.</text>
</comment>
<name>A2DXB3_TRIV3</name>
<dbReference type="eggNOG" id="KOG1061">
    <property type="taxonomic scope" value="Eukaryota"/>
</dbReference>
<dbReference type="SMR" id="A2DXB3"/>
<dbReference type="EMBL" id="DS113262">
    <property type="protein sequence ID" value="EAY14995.1"/>
    <property type="molecule type" value="Genomic_DNA"/>
</dbReference>
<evidence type="ECO:0000256" key="1">
    <source>
        <dbReference type="ARBA" id="ARBA00004308"/>
    </source>
</evidence>
<dbReference type="Gene3D" id="1.25.10.10">
    <property type="entry name" value="Leucine-rich Repeat Variant"/>
    <property type="match status" value="1"/>
</dbReference>
<dbReference type="InterPro" id="IPR016024">
    <property type="entry name" value="ARM-type_fold"/>
</dbReference>
<dbReference type="KEGG" id="tva:4772994"/>
<reference evidence="7" key="1">
    <citation type="submission" date="2006-10" db="EMBL/GenBank/DDBJ databases">
        <authorList>
            <person name="Amadeo P."/>
            <person name="Zhao Q."/>
            <person name="Wortman J."/>
            <person name="Fraser-Liggett C."/>
            <person name="Carlton J."/>
        </authorList>
    </citation>
    <scope>NUCLEOTIDE SEQUENCE</scope>
    <source>
        <strain evidence="7">G3</strain>
    </source>
</reference>
<keyword evidence="4" id="KW-0653">Protein transport</keyword>
<reference evidence="7" key="2">
    <citation type="journal article" date="2007" name="Science">
        <title>Draft genome sequence of the sexually transmitted pathogen Trichomonas vaginalis.</title>
        <authorList>
            <person name="Carlton J.M."/>
            <person name="Hirt R.P."/>
            <person name="Silva J.C."/>
            <person name="Delcher A.L."/>
            <person name="Schatz M."/>
            <person name="Zhao Q."/>
            <person name="Wortman J.R."/>
            <person name="Bidwell S.L."/>
            <person name="Alsmark U.C.M."/>
            <person name="Besteiro S."/>
            <person name="Sicheritz-Ponten T."/>
            <person name="Noel C.J."/>
            <person name="Dacks J.B."/>
            <person name="Foster P.G."/>
            <person name="Simillion C."/>
            <person name="Van de Peer Y."/>
            <person name="Miranda-Saavedra D."/>
            <person name="Barton G.J."/>
            <person name="Westrop G.D."/>
            <person name="Mueller S."/>
            <person name="Dessi D."/>
            <person name="Fiori P.L."/>
            <person name="Ren Q."/>
            <person name="Paulsen I."/>
            <person name="Zhang H."/>
            <person name="Bastida-Corcuera F.D."/>
            <person name="Simoes-Barbosa A."/>
            <person name="Brown M.T."/>
            <person name="Hayes R.D."/>
            <person name="Mukherjee M."/>
            <person name="Okumura C.Y."/>
            <person name="Schneider R."/>
            <person name="Smith A.J."/>
            <person name="Vanacova S."/>
            <person name="Villalvazo M."/>
            <person name="Haas B.J."/>
            <person name="Pertea M."/>
            <person name="Feldblyum T.V."/>
            <person name="Utterback T.R."/>
            <person name="Shu C.L."/>
            <person name="Osoegawa K."/>
            <person name="de Jong P.J."/>
            <person name="Hrdy I."/>
            <person name="Horvathova L."/>
            <person name="Zubacova Z."/>
            <person name="Dolezal P."/>
            <person name="Malik S.B."/>
            <person name="Logsdon J.M. Jr."/>
            <person name="Henze K."/>
            <person name="Gupta A."/>
            <person name="Wang C.C."/>
            <person name="Dunne R.L."/>
            <person name="Upcroft J.A."/>
            <person name="Upcroft P."/>
            <person name="White O."/>
            <person name="Salzberg S.L."/>
            <person name="Tang P."/>
            <person name="Chiu C.-H."/>
            <person name="Lee Y.-S."/>
            <person name="Embley T.M."/>
            <person name="Coombs G.H."/>
            <person name="Mottram J.C."/>
            <person name="Tachezy J."/>
            <person name="Fraser-Liggett C.M."/>
            <person name="Johnson P.J."/>
        </authorList>
    </citation>
    <scope>NUCLEOTIDE SEQUENCE [LARGE SCALE GENOMIC DNA]</scope>
    <source>
        <strain evidence="7">G3</strain>
    </source>
</reference>
<dbReference type="PANTHER" id="PTHR11134">
    <property type="entry name" value="ADAPTOR COMPLEX SUBUNIT BETA FAMILY MEMBER"/>
    <property type="match status" value="1"/>
</dbReference>
<dbReference type="InterPro" id="IPR002553">
    <property type="entry name" value="Clathrin/coatomer_adapt-like_N"/>
</dbReference>
<keyword evidence="3" id="KW-0813">Transport</keyword>
<dbReference type="VEuPathDB" id="TrichDB:TVAGG3_0672900"/>
<dbReference type="Gene3D" id="2.60.40.1150">
    <property type="match status" value="1"/>
</dbReference>
<evidence type="ECO:0000256" key="4">
    <source>
        <dbReference type="ARBA" id="ARBA00022927"/>
    </source>
</evidence>
<dbReference type="FunCoup" id="A2DXB3">
    <property type="interactions" value="13"/>
</dbReference>
<dbReference type="InParanoid" id="A2DXB3"/>
<sequence length="800" mass="91190">MSKLFRNEAKGEVIDLRNQLDSNDGETRKKAAKRVVALMRAGENVGNLFSSMLRCVKTDDLELKRLTYLYFVTYAEEQSEEAIMAVNTFIQDSEDRNPLVRALAVRTMSRIRIDTIAEHMIIPIKQRLSDKDPFVRKTAVLAIAKLFEIIPESVENSGVFSILIKLLKDENPLVVSNSAAAICEINSKRSSPIYEFNDDLTPIINAIVDSAEWCQITLLNVLSQYEPKNPDEAQMLIQRFLSFLKHANPAVVIGAFRCIFIFMEYSTMDIKELLSQIIPPFISLISGSDPEIQFIVLRTLSLFVLKYPKALTKEIRIFFCKYNDPSYIKIEKLDIMLSLVNSNNVSLIISELSEYCNSIDVDFVRKSIRCLGQVAMMRPDDASACVDILVKLVSGDAIYATEESIVVLSDLLRTYPGRFESAIEKVCKNIEGVKDPKAKAAVVWILGEYCNLIENVDVIIDTFLDNFDSEPPEVQHQLISSFVKLYLQRPDETRDQLQWILNEATKESVLPDVRNRAITYWRLLSADSNDTAKKIVIFNKKPVQIHTDRYNEEILSQFLRGIGTVSGVLRIATTDFKTMKYMPEDLNEEEERDFTQVYSSNGFIVSLDYDDNLLYIQLENTSDSVLSDFALALDKNAYGFTLISTPNFPAKLNPTERIVAKCSYSFDQNNHGPKENLSFAMKTSAGVIYFNHFTDTRRMFKREFKIKKKEFLEFFAKGEEVVVPSNNAQIRLCEDEEMKRRNIQIVARKDDEVCLAVKFAGFVYVVDVDVTKDGLVFCIRGDKSFLNLMSKAAVYTFCEI</sequence>
<dbReference type="GO" id="GO:0006886">
    <property type="term" value="P:intracellular protein transport"/>
    <property type="evidence" value="ECO:0007669"/>
    <property type="project" value="InterPro"/>
</dbReference>
<evidence type="ECO:0000313" key="8">
    <source>
        <dbReference type="Proteomes" id="UP000001542"/>
    </source>
</evidence>
<comment type="subcellular location">
    <subcellularLocation>
        <location evidence="1">Endomembrane system</location>
    </subcellularLocation>
</comment>
<dbReference type="Proteomes" id="UP000001542">
    <property type="component" value="Unassembled WGS sequence"/>
</dbReference>
<organism evidence="7 8">
    <name type="scientific">Trichomonas vaginalis (strain ATCC PRA-98 / G3)</name>
    <dbReference type="NCBI Taxonomy" id="412133"/>
    <lineage>
        <taxon>Eukaryota</taxon>
        <taxon>Metamonada</taxon>
        <taxon>Parabasalia</taxon>
        <taxon>Trichomonadida</taxon>
        <taxon>Trichomonadidae</taxon>
        <taxon>Trichomonas</taxon>
    </lineage>
</organism>
<dbReference type="InterPro" id="IPR011989">
    <property type="entry name" value="ARM-like"/>
</dbReference>
<evidence type="ECO:0000313" key="7">
    <source>
        <dbReference type="EMBL" id="EAY14995.1"/>
    </source>
</evidence>
<dbReference type="Pfam" id="PF01602">
    <property type="entry name" value="Adaptin_N"/>
    <property type="match status" value="1"/>
</dbReference>
<dbReference type="InterPro" id="IPR013037">
    <property type="entry name" value="Clathrin_b-adaptin_app_Ig-like"/>
</dbReference>
<dbReference type="InterPro" id="IPR013041">
    <property type="entry name" value="Clathrin_app_Ig-like_sf"/>
</dbReference>
<dbReference type="GO" id="GO:0016192">
    <property type="term" value="P:vesicle-mediated transport"/>
    <property type="evidence" value="ECO:0000318"/>
    <property type="project" value="GO_Central"/>
</dbReference>
<keyword evidence="8" id="KW-1185">Reference proteome</keyword>